<evidence type="ECO:0000256" key="4">
    <source>
        <dbReference type="ARBA" id="ARBA00023204"/>
    </source>
</evidence>
<evidence type="ECO:0000313" key="11">
    <source>
        <dbReference type="Proteomes" id="UP000285379"/>
    </source>
</evidence>
<comment type="similarity">
    <text evidence="1">Belongs to the DNA polymerase type-Y family.</text>
</comment>
<keyword evidence="2" id="KW-0227">DNA damage</keyword>
<dbReference type="Pfam" id="PF00817">
    <property type="entry name" value="IMS"/>
    <property type="match status" value="1"/>
</dbReference>
<dbReference type="EMBL" id="QRYT01000001">
    <property type="protein sequence ID" value="RGV13965.1"/>
    <property type="molecule type" value="Genomic_DNA"/>
</dbReference>
<comment type="caution">
    <text evidence="8">The sequence shown here is derived from an EMBL/GenBank/DDBJ whole genome shotgun (WGS) entry which is preliminary data.</text>
</comment>
<dbReference type="GO" id="GO:0006281">
    <property type="term" value="P:DNA repair"/>
    <property type="evidence" value="ECO:0007669"/>
    <property type="project" value="UniProtKB-KW"/>
</dbReference>
<dbReference type="GO" id="GO:0003887">
    <property type="term" value="F:DNA-directed DNA polymerase activity"/>
    <property type="evidence" value="ECO:0007669"/>
    <property type="project" value="TreeGrafter"/>
</dbReference>
<keyword evidence="4" id="KW-0234">DNA repair</keyword>
<dbReference type="Gene3D" id="3.40.1170.60">
    <property type="match status" value="1"/>
</dbReference>
<evidence type="ECO:0000256" key="5">
    <source>
        <dbReference type="ARBA" id="ARBA00023236"/>
    </source>
</evidence>
<evidence type="ECO:0000313" key="8">
    <source>
        <dbReference type="EMBL" id="RGV13965.1"/>
    </source>
</evidence>
<dbReference type="InterPro" id="IPR001126">
    <property type="entry name" value="UmuC"/>
</dbReference>
<dbReference type="PANTHER" id="PTHR11076">
    <property type="entry name" value="DNA REPAIR POLYMERASE UMUC / TRANSFERASE FAMILY MEMBER"/>
    <property type="match status" value="1"/>
</dbReference>
<reference evidence="7" key="2">
    <citation type="submission" date="2022-01" db="EMBL/GenBank/DDBJ databases">
        <authorList>
            <person name="Mingchao X."/>
        </authorList>
    </citation>
    <scope>NUCLEOTIDE SEQUENCE</scope>
    <source>
        <strain evidence="7">Bv4372</strain>
    </source>
</reference>
<protein>
    <submittedName>
        <fullName evidence="8">Y-family DNA polymerase</fullName>
    </submittedName>
</protein>
<accession>A0A412VWB1</accession>
<evidence type="ECO:0000256" key="3">
    <source>
        <dbReference type="ARBA" id="ARBA00023199"/>
    </source>
</evidence>
<dbReference type="InterPro" id="IPR043502">
    <property type="entry name" value="DNA/RNA_pol_sf"/>
</dbReference>
<dbReference type="AlphaFoldDB" id="A0A412VWB1"/>
<dbReference type="GO" id="GO:0009432">
    <property type="term" value="P:SOS response"/>
    <property type="evidence" value="ECO:0007669"/>
    <property type="project" value="UniProtKB-KW"/>
</dbReference>
<dbReference type="GO" id="GO:0005829">
    <property type="term" value="C:cytosol"/>
    <property type="evidence" value="ECO:0007669"/>
    <property type="project" value="TreeGrafter"/>
</dbReference>
<dbReference type="PROSITE" id="PS50173">
    <property type="entry name" value="UMUC"/>
    <property type="match status" value="1"/>
</dbReference>
<gene>
    <name evidence="9" type="ORF">DW783_09300</name>
    <name evidence="8" type="ORF">DWW27_00980</name>
    <name evidence="7" type="ORF">L4X52_16480</name>
</gene>
<sequence>MIALVDCNSFFCSVEKVFHPGLNGKPVCVLSCNDGCIVALTPEAKALGLRRGDPIFKKKDIVQHYGVKLFSTNMYLYAAMSKRVNNILRSAVPHSEVYSIDESFLYLDGLEKYHDLEDYMRGVVEKVRLYTDIPVSVGIAHTKTLAKIGSKFAKQYKGYHSVCMIDNEEKRRKALALFDLSDVWGIGKQTLAKLNYLGIRTPLEFADKKESWVRSHFSKPGWQTWKELNGISCIDTSEVAQRQTICTSRSFGNLVTDYDALQASVASFAASCANKLRGQHSLTSAVTVFVSSNRFREDLTQYSNGQTRILPMPTSDTIEITQAALSVLKEIYREGISYKKTGVILGDITDASYIQQNLFDEVKNRPERMQLMKSIDALNHRFGLRKIHLAVEGEEKQAWHAKSEFRSGNYLSDLKEILTIQI</sequence>
<dbReference type="Pfam" id="PF11799">
    <property type="entry name" value="IMS_C"/>
    <property type="match status" value="1"/>
</dbReference>
<dbReference type="SUPFAM" id="SSF56672">
    <property type="entry name" value="DNA/RNA polymerases"/>
    <property type="match status" value="1"/>
</dbReference>
<dbReference type="InterPro" id="IPR050116">
    <property type="entry name" value="DNA_polymerase-Y"/>
</dbReference>
<dbReference type="EMBL" id="QSJM01000024">
    <property type="protein sequence ID" value="RHD80545.1"/>
    <property type="molecule type" value="Genomic_DNA"/>
</dbReference>
<keyword evidence="3" id="KW-0741">SOS mutagenesis</keyword>
<dbReference type="CDD" id="cd01700">
    <property type="entry name" value="PolY_Pol_V_umuC"/>
    <property type="match status" value="1"/>
</dbReference>
<dbReference type="Gene3D" id="3.30.1490.100">
    <property type="entry name" value="DNA polymerase, Y-family, little finger domain"/>
    <property type="match status" value="1"/>
</dbReference>
<dbReference type="RefSeq" id="WP_005938308.1">
    <property type="nucleotide sequence ID" value="NZ_JAKKWZ010000038.1"/>
</dbReference>
<evidence type="ECO:0000313" key="7">
    <source>
        <dbReference type="EMBL" id="MCG0341558.1"/>
    </source>
</evidence>
<proteinExistence type="inferred from homology"/>
<dbReference type="InterPro" id="IPR043128">
    <property type="entry name" value="Rev_trsase/Diguanyl_cyclase"/>
</dbReference>
<dbReference type="PANTHER" id="PTHR11076:SF34">
    <property type="entry name" value="PROTEIN UMUC"/>
    <property type="match status" value="1"/>
</dbReference>
<dbReference type="GeneID" id="60062831"/>
<dbReference type="Proteomes" id="UP001201179">
    <property type="component" value="Unassembled WGS sequence"/>
</dbReference>
<name>A0A412VWB1_PHOVU</name>
<dbReference type="Gene3D" id="3.30.70.270">
    <property type="match status" value="1"/>
</dbReference>
<evidence type="ECO:0000259" key="6">
    <source>
        <dbReference type="PROSITE" id="PS50173"/>
    </source>
</evidence>
<evidence type="ECO:0000256" key="1">
    <source>
        <dbReference type="ARBA" id="ARBA00010945"/>
    </source>
</evidence>
<dbReference type="Proteomes" id="UP000285379">
    <property type="component" value="Unassembled WGS sequence"/>
</dbReference>
<dbReference type="GO" id="GO:0003684">
    <property type="term" value="F:damaged DNA binding"/>
    <property type="evidence" value="ECO:0007669"/>
    <property type="project" value="InterPro"/>
</dbReference>
<evidence type="ECO:0000256" key="2">
    <source>
        <dbReference type="ARBA" id="ARBA00022763"/>
    </source>
</evidence>
<evidence type="ECO:0000313" key="9">
    <source>
        <dbReference type="EMBL" id="RHD80545.1"/>
    </source>
</evidence>
<organism evidence="8 11">
    <name type="scientific">Phocaeicola vulgatus</name>
    <name type="common">Bacteroides vulgatus</name>
    <dbReference type="NCBI Taxonomy" id="821"/>
    <lineage>
        <taxon>Bacteria</taxon>
        <taxon>Pseudomonadati</taxon>
        <taxon>Bacteroidota</taxon>
        <taxon>Bacteroidia</taxon>
        <taxon>Bacteroidales</taxon>
        <taxon>Bacteroidaceae</taxon>
        <taxon>Phocaeicola</taxon>
    </lineage>
</organism>
<dbReference type="Pfam" id="PF13438">
    <property type="entry name" value="DUF4113"/>
    <property type="match status" value="1"/>
</dbReference>
<feature type="domain" description="UmuC" evidence="6">
    <location>
        <begin position="2"/>
        <end position="187"/>
    </location>
</feature>
<dbReference type="Gene3D" id="1.10.150.20">
    <property type="entry name" value="5' to 3' exonuclease, C-terminal subdomain"/>
    <property type="match status" value="1"/>
</dbReference>
<dbReference type="EMBL" id="JAKKWZ010000038">
    <property type="protein sequence ID" value="MCG0341558.1"/>
    <property type="molecule type" value="Genomic_DNA"/>
</dbReference>
<keyword evidence="5" id="KW-0742">SOS response</keyword>
<reference evidence="10 11" key="1">
    <citation type="submission" date="2018-08" db="EMBL/GenBank/DDBJ databases">
        <title>A genome reference for cultivated species of the human gut microbiota.</title>
        <authorList>
            <person name="Zou Y."/>
            <person name="Xue W."/>
            <person name="Luo G."/>
        </authorList>
    </citation>
    <scope>NUCLEOTIDE SEQUENCE [LARGE SCALE GENOMIC DNA]</scope>
    <source>
        <strain evidence="8 11">AF14-8</strain>
        <strain evidence="9 10">AM30-40</strain>
    </source>
</reference>
<dbReference type="InterPro" id="IPR017961">
    <property type="entry name" value="DNA_pol_Y-fam_little_finger"/>
</dbReference>
<evidence type="ECO:0000313" key="10">
    <source>
        <dbReference type="Proteomes" id="UP000283429"/>
    </source>
</evidence>
<dbReference type="InterPro" id="IPR036775">
    <property type="entry name" value="DNA_pol_Y-fam_lit_finger_sf"/>
</dbReference>
<dbReference type="InterPro" id="IPR025188">
    <property type="entry name" value="DUF4113"/>
</dbReference>
<dbReference type="GO" id="GO:0042276">
    <property type="term" value="P:error-prone translesion synthesis"/>
    <property type="evidence" value="ECO:0007669"/>
    <property type="project" value="TreeGrafter"/>
</dbReference>
<dbReference type="Proteomes" id="UP000283429">
    <property type="component" value="Unassembled WGS sequence"/>
</dbReference>